<reference evidence="4" key="1">
    <citation type="submission" date="2015-04" db="EMBL/GenBank/DDBJ databases">
        <authorList>
            <consortium name="Pathogen Informatics"/>
        </authorList>
    </citation>
    <scope>NUCLEOTIDE SEQUENCE [LARGE SCALE GENOMIC DNA]</scope>
    <source>
        <strain evidence="4">8A</strain>
    </source>
</reference>
<protein>
    <submittedName>
        <fullName evidence="4">Uncharacterized protein</fullName>
    </submittedName>
</protein>
<keyword evidence="5" id="KW-1185">Reference proteome</keyword>
<evidence type="ECO:0000313" key="4">
    <source>
        <dbReference type="EMBL" id="CRG96753.1"/>
    </source>
</evidence>
<dbReference type="VEuPathDB" id="PlasmoDB:PGAL8A_00433500"/>
<gene>
    <name evidence="4" type="ORF">PGAL8A_00433500</name>
</gene>
<comment type="caution">
    <text evidence="4">The sequence shown here is derived from an EMBL/GenBank/DDBJ whole genome shotgun (WGS) entry which is preliminary data.</text>
</comment>
<keyword evidence="3" id="KW-0732">Signal</keyword>
<dbReference type="GeneID" id="39732867"/>
<evidence type="ECO:0000256" key="2">
    <source>
        <dbReference type="SAM" id="MobiDB-lite"/>
    </source>
</evidence>
<feature type="chain" id="PRO_5011955599" evidence="3">
    <location>
        <begin position="25"/>
        <end position="1344"/>
    </location>
</feature>
<dbReference type="Proteomes" id="UP000220797">
    <property type="component" value="Unassembled WGS sequence"/>
</dbReference>
<dbReference type="OrthoDB" id="384673at2759"/>
<feature type="compositionally biased region" description="Basic and acidic residues" evidence="2">
    <location>
        <begin position="1114"/>
        <end position="1124"/>
    </location>
</feature>
<accession>A0A1J1GZM7</accession>
<organism evidence="4 5">
    <name type="scientific">Plasmodium gallinaceum</name>
    <dbReference type="NCBI Taxonomy" id="5849"/>
    <lineage>
        <taxon>Eukaryota</taxon>
        <taxon>Sar</taxon>
        <taxon>Alveolata</taxon>
        <taxon>Apicomplexa</taxon>
        <taxon>Aconoidasida</taxon>
        <taxon>Haemosporida</taxon>
        <taxon>Plasmodiidae</taxon>
        <taxon>Plasmodium</taxon>
        <taxon>Plasmodium (Haemamoeba)</taxon>
    </lineage>
</organism>
<dbReference type="OMA" id="DFTHDIH"/>
<dbReference type="GO" id="GO:0034394">
    <property type="term" value="P:protein localization to cell surface"/>
    <property type="evidence" value="ECO:0007669"/>
    <property type="project" value="TreeGrafter"/>
</dbReference>
<proteinExistence type="predicted"/>
<dbReference type="InterPro" id="IPR026160">
    <property type="entry name" value="Ric3"/>
</dbReference>
<feature type="signal peptide" evidence="3">
    <location>
        <begin position="1"/>
        <end position="24"/>
    </location>
</feature>
<keyword evidence="1" id="KW-0175">Coiled coil</keyword>
<sequence length="1344" mass="164407">MQKCINFSVFIVFLLLINIYCVKVKNNNYSYVINKISNCKHKYKRKIIRKYAKKKKTKDDYEEYYKELDKIFNECDYDEKQLEEEEKKREEELNSLSEKDLLDINFCNYENDPRSLANLVKDKSKEEIEKEKLEEEEKIKNNEKLTMQYSYDYDRVLKKKFLEEKIEYKKKFTLREKEENLVENVDINLMNDFLNNYKNDFPRSFYKGKRDKYFGREDLVNDGDNEKIDSEENKEIHIDKTNKEDNINDEMLKENLESINFLKKIKNDFYIDRDNYINESVKEIKKEFNDNANTEYVNSYPNTNYDEHEKLEKNKEFDEFVKEKIKNSATDDNINKVIITKYIHMFQVDDEIKEINEKIKKGENVSTILDIFKESKRINMINIMYAFMYIDRFKTLNINEYLYDKRFAHLTYALEELLKYYLYVLNEKKNINVNRRTLILNDKNIIFLIKYMNRLKLFYINLNIYNLLILILSKSFHLFNMNSFIILLAYLNEYTYFSNNIHKKINISLLQHIFNYFKTYTVHSSNINFYHFKILLPLLIKYKYIDNDTFKMIFNYFQKDINKILEFLKDENIPEQKEISDLLFYDVKTKEQKQNKENYISYIKYTNMMKKKEYLNFLSQLLHYLMISKFNERDEIVLKIINIFINHFNFFDLEELLNILYNYDLFKNSNIDIMICCKQELLSKKSMLKDNEINKILSFFIYNYRKGIIFENYYSNFFRNKKYTILRTNNNDKNSLFLYKNINKIHYKNFEQVGKYMINQYGNNNIISNTNETMNSYNDNEYSNKIKEIKYDLDNEKHMNITNIGNYNNSNKNLKSKFIDSEKEQKEQKEEDIKTFLNEKENIQDSYKNTDNKLKEGNNDIINEVLKKKKNIKLFKQNSILNKLIFKDSEFIYDLTHDIHIYVNFRNVHLLKFVYNLYLLSLLFYKNPDVIRIVSEIAYNLIDTNIFSFIDQYSYYLYEDIYVVIKAFKYISFFTIDLIFIWKKFFFLLHHFINSLNLENIYDIFFFIKIANITNLKNENYDVIKLLTSRMKQILEILHKCNIKKFNTYPHTYVLNIVNLIKEDNNENVKEFINFFFYSIYKKIEELSLKTNFSTYEENIVSKIYENKNEEEDKNGKDKNKIEGKEEEEEEDKNGKDENKIEGKEEEEEEEDDKNRKNKNKIEDKQEDKIVNESIYENFEKLKNQSNLSPKSNFYKCDEVYKKVNNYIYNFKDIRIFLRIFLKNYKENQELFNLQIIDFILWNSEMFFLEMHKNKYYYHNVYIFGKEMNEFLYLLKTAIKNNLYNRNIMHRYIKIFKYIIDIQSIHNDTHNLKNNIYKNFFSNFSYLSDINVWKYIRRKFEVIT</sequence>
<feature type="coiled-coil region" evidence="1">
    <location>
        <begin position="54"/>
        <end position="148"/>
    </location>
</feature>
<dbReference type="PANTHER" id="PTHR21723:SF3">
    <property type="entry name" value="PROTEIN RIC-3"/>
    <property type="match status" value="1"/>
</dbReference>
<feature type="compositionally biased region" description="Basic and acidic residues" evidence="2">
    <location>
        <begin position="1133"/>
        <end position="1143"/>
    </location>
</feature>
<feature type="coiled-coil region" evidence="1">
    <location>
        <begin position="811"/>
        <end position="860"/>
    </location>
</feature>
<dbReference type="RefSeq" id="XP_028529557.1">
    <property type="nucleotide sequence ID" value="XM_028673067.1"/>
</dbReference>
<evidence type="ECO:0000256" key="1">
    <source>
        <dbReference type="SAM" id="Coils"/>
    </source>
</evidence>
<evidence type="ECO:0000256" key="3">
    <source>
        <dbReference type="SAM" id="SignalP"/>
    </source>
</evidence>
<dbReference type="PANTHER" id="PTHR21723">
    <property type="entry name" value="RESISTANCE TO INHIBITORS OF CHOLINESTERASE PROTEIN 3 RIC3"/>
    <property type="match status" value="1"/>
</dbReference>
<evidence type="ECO:0000313" key="5">
    <source>
        <dbReference type="Proteomes" id="UP000220797"/>
    </source>
</evidence>
<dbReference type="EMBL" id="CVMV01000070">
    <property type="protein sequence ID" value="CRG96753.1"/>
    <property type="molecule type" value="Genomic_DNA"/>
</dbReference>
<name>A0A1J1GZM7_PLAGA</name>
<feature type="region of interest" description="Disordered" evidence="2">
    <location>
        <begin position="1111"/>
        <end position="1161"/>
    </location>
</feature>